<dbReference type="InterPro" id="IPR011043">
    <property type="entry name" value="Gal_Oxase/kelch_b-propeller"/>
</dbReference>
<dbReference type="AlphaFoldDB" id="A0A2Z7CQA3"/>
<dbReference type="PANTHER" id="PTHR33127">
    <property type="entry name" value="TRANSMEMBRANE PROTEIN"/>
    <property type="match status" value="1"/>
</dbReference>
<accession>A0A2Z7CQA3</accession>
<dbReference type="EMBL" id="KQ993790">
    <property type="protein sequence ID" value="KZV48958.1"/>
    <property type="molecule type" value="Genomic_DNA"/>
</dbReference>
<evidence type="ECO:0000313" key="2">
    <source>
        <dbReference type="EMBL" id="KZV48958.1"/>
    </source>
</evidence>
<dbReference type="Pfam" id="PF12937">
    <property type="entry name" value="F-box-like"/>
    <property type="match status" value="1"/>
</dbReference>
<proteinExistence type="predicted"/>
<gene>
    <name evidence="2" type="ORF">F511_09554</name>
</gene>
<dbReference type="SUPFAM" id="SSF81383">
    <property type="entry name" value="F-box domain"/>
    <property type="match status" value="1"/>
</dbReference>
<dbReference type="InterPro" id="IPR001810">
    <property type="entry name" value="F-box_dom"/>
</dbReference>
<dbReference type="SUPFAM" id="SSF50965">
    <property type="entry name" value="Galactose oxidase, central domain"/>
    <property type="match status" value="1"/>
</dbReference>
<evidence type="ECO:0000259" key="1">
    <source>
        <dbReference type="PROSITE" id="PS50181"/>
    </source>
</evidence>
<dbReference type="PANTHER" id="PTHR33127:SF5">
    <property type="entry name" value="TRANSMEMBRANE PROTEIN"/>
    <property type="match status" value="1"/>
</dbReference>
<dbReference type="Gene3D" id="1.20.1280.50">
    <property type="match status" value="1"/>
</dbReference>
<protein>
    <submittedName>
        <fullName evidence="2">F-box/kelch-repeat protein-like</fullName>
    </submittedName>
</protein>
<dbReference type="Proteomes" id="UP000250235">
    <property type="component" value="Unassembled WGS sequence"/>
</dbReference>
<feature type="non-terminal residue" evidence="2">
    <location>
        <position position="1"/>
    </location>
</feature>
<dbReference type="OrthoDB" id="1863935at2759"/>
<dbReference type="InterPro" id="IPR005174">
    <property type="entry name" value="KIB1-4_b-propeller"/>
</dbReference>
<sequence length="372" mass="43008">LADTIENNREDSSVDVDEEQTWSALPVEILEQFLSQLNLKDNIRASSVCKRWLEAATSVRQANKPPWLMFMPKYGDLYEFYDPSERKKYWLKFPELQDSRLYYAKDGWLLMMTPRPHNIFFFCPYTREVIKLPVLRRLALHMIAFSAAPTSASCVLFTVRRIVGSMVEIKTCCPGDKEWTTTNHVSHPAFDCSLFDKIVFSKGHFCCLSYSSFLGLYSPSGSSWVVHHVPLPERPLNPSPKSWYNRKFMAEHGGDIYLVNSSSHDDPLIFKLDETTMAWIRIETLGNMSLFVSFFSCHAVTDLLGTMGNSVYFPKVLYYGKRCVQYSLDKERFFPRKKLNDWEQNDTFDRIWIDAPEDLSFLCEGGETGNTS</sequence>
<dbReference type="PROSITE" id="PS50181">
    <property type="entry name" value="FBOX"/>
    <property type="match status" value="1"/>
</dbReference>
<feature type="domain" description="F-box" evidence="1">
    <location>
        <begin position="19"/>
        <end position="70"/>
    </location>
</feature>
<reference evidence="2 3" key="1">
    <citation type="journal article" date="2015" name="Proc. Natl. Acad. Sci. U.S.A.">
        <title>The resurrection genome of Boea hygrometrica: A blueprint for survival of dehydration.</title>
        <authorList>
            <person name="Xiao L."/>
            <person name="Yang G."/>
            <person name="Zhang L."/>
            <person name="Yang X."/>
            <person name="Zhao S."/>
            <person name="Ji Z."/>
            <person name="Zhou Q."/>
            <person name="Hu M."/>
            <person name="Wang Y."/>
            <person name="Chen M."/>
            <person name="Xu Y."/>
            <person name="Jin H."/>
            <person name="Xiao X."/>
            <person name="Hu G."/>
            <person name="Bao F."/>
            <person name="Hu Y."/>
            <person name="Wan P."/>
            <person name="Li L."/>
            <person name="Deng X."/>
            <person name="Kuang T."/>
            <person name="Xiang C."/>
            <person name="Zhu J.K."/>
            <person name="Oliver M.J."/>
            <person name="He Y."/>
        </authorList>
    </citation>
    <scope>NUCLEOTIDE SEQUENCE [LARGE SCALE GENOMIC DNA]</scope>
    <source>
        <strain evidence="3">cv. XS01</strain>
    </source>
</reference>
<name>A0A2Z7CQA3_9LAMI</name>
<keyword evidence="3" id="KW-1185">Reference proteome</keyword>
<dbReference type="InterPro" id="IPR036047">
    <property type="entry name" value="F-box-like_dom_sf"/>
</dbReference>
<organism evidence="2 3">
    <name type="scientific">Dorcoceras hygrometricum</name>
    <dbReference type="NCBI Taxonomy" id="472368"/>
    <lineage>
        <taxon>Eukaryota</taxon>
        <taxon>Viridiplantae</taxon>
        <taxon>Streptophyta</taxon>
        <taxon>Embryophyta</taxon>
        <taxon>Tracheophyta</taxon>
        <taxon>Spermatophyta</taxon>
        <taxon>Magnoliopsida</taxon>
        <taxon>eudicotyledons</taxon>
        <taxon>Gunneridae</taxon>
        <taxon>Pentapetalae</taxon>
        <taxon>asterids</taxon>
        <taxon>lamiids</taxon>
        <taxon>Lamiales</taxon>
        <taxon>Gesneriaceae</taxon>
        <taxon>Didymocarpoideae</taxon>
        <taxon>Trichosporeae</taxon>
        <taxon>Loxocarpinae</taxon>
        <taxon>Dorcoceras</taxon>
    </lineage>
</organism>
<dbReference type="Pfam" id="PF03478">
    <property type="entry name" value="Beta-prop_KIB1-4"/>
    <property type="match status" value="1"/>
</dbReference>
<evidence type="ECO:0000313" key="3">
    <source>
        <dbReference type="Proteomes" id="UP000250235"/>
    </source>
</evidence>